<dbReference type="InterPro" id="IPR029058">
    <property type="entry name" value="AB_hydrolase_fold"/>
</dbReference>
<dbReference type="SUPFAM" id="SSF53474">
    <property type="entry name" value="alpha/beta-Hydrolases"/>
    <property type="match status" value="1"/>
</dbReference>
<dbReference type="AlphaFoldDB" id="A0A1H5T6B5"/>
<dbReference type="Gene3D" id="3.40.50.1820">
    <property type="entry name" value="alpha/beta hydrolase"/>
    <property type="match status" value="1"/>
</dbReference>
<dbReference type="OrthoDB" id="9775130at2"/>
<dbReference type="InterPro" id="IPR000801">
    <property type="entry name" value="Esterase-like"/>
</dbReference>
<reference evidence="1 2" key="1">
    <citation type="submission" date="2016-10" db="EMBL/GenBank/DDBJ databases">
        <authorList>
            <person name="de Groot N.N."/>
        </authorList>
    </citation>
    <scope>NUCLEOTIDE SEQUENCE [LARGE SCALE GENOMIC DNA]</scope>
    <source>
        <strain evidence="1 2">DSM 22489</strain>
    </source>
</reference>
<organism evidence="1 2">
    <name type="scientific">Bryocella elongata</name>
    <dbReference type="NCBI Taxonomy" id="863522"/>
    <lineage>
        <taxon>Bacteria</taxon>
        <taxon>Pseudomonadati</taxon>
        <taxon>Acidobacteriota</taxon>
        <taxon>Terriglobia</taxon>
        <taxon>Terriglobales</taxon>
        <taxon>Acidobacteriaceae</taxon>
        <taxon>Bryocella</taxon>
    </lineage>
</organism>
<evidence type="ECO:0000313" key="2">
    <source>
        <dbReference type="Proteomes" id="UP000236728"/>
    </source>
</evidence>
<dbReference type="EMBL" id="FNVA01000001">
    <property type="protein sequence ID" value="SEF58330.1"/>
    <property type="molecule type" value="Genomic_DNA"/>
</dbReference>
<proteinExistence type="predicted"/>
<gene>
    <name evidence="1" type="ORF">SAMN05421819_0494</name>
</gene>
<accession>A0A1H5T6B5</accession>
<keyword evidence="2" id="KW-1185">Reference proteome</keyword>
<dbReference type="PANTHER" id="PTHR48098:SF3">
    <property type="entry name" value="IRON(III) ENTEROBACTIN ESTERASE"/>
    <property type="match status" value="1"/>
</dbReference>
<dbReference type="RefSeq" id="WP_103931416.1">
    <property type="nucleotide sequence ID" value="NZ_FNVA01000001.1"/>
</dbReference>
<dbReference type="Pfam" id="PF00756">
    <property type="entry name" value="Esterase"/>
    <property type="match status" value="1"/>
</dbReference>
<dbReference type="PANTHER" id="PTHR48098">
    <property type="entry name" value="ENTEROCHELIN ESTERASE-RELATED"/>
    <property type="match status" value="1"/>
</dbReference>
<protein>
    <submittedName>
        <fullName evidence="1">Esterase/lipase superfamily enzyme</fullName>
    </submittedName>
</protein>
<sequence length="238" mass="27668">MKRDYHKWYSRDLGRDMEMLVIGHHGLPVIVFPTSQGRFFEFEDRGMVGAVAGEIEAGRLQLFCVDSVDAESWYNRGVGPDWRAARQNDYEHYILHDVVPLVRQLNHSPHLVSLGCSFGGYHAVNIALKHPFLFTGFLSMSGAFDLRGLGFLGHHYDDNVYFNLPLDYVPNLHDHHRLERMRHNNYILATGVHDQCWNDNERMAAAMRHKAIPVRLDVWGDNTGHDWPWWQRMAQVYL</sequence>
<evidence type="ECO:0000313" key="1">
    <source>
        <dbReference type="EMBL" id="SEF58330.1"/>
    </source>
</evidence>
<name>A0A1H5T6B5_9BACT</name>
<dbReference type="InterPro" id="IPR050583">
    <property type="entry name" value="Mycobacterial_A85_antigen"/>
</dbReference>
<dbReference type="Proteomes" id="UP000236728">
    <property type="component" value="Unassembled WGS sequence"/>
</dbReference>